<dbReference type="AlphaFoldDB" id="A0A843VRU3"/>
<dbReference type="OrthoDB" id="747636at2759"/>
<feature type="chain" id="PRO_5032432463" evidence="1">
    <location>
        <begin position="24"/>
        <end position="86"/>
    </location>
</feature>
<keyword evidence="1" id="KW-0732">Signal</keyword>
<gene>
    <name evidence="2" type="ORF">Taro_026621</name>
</gene>
<reference evidence="2" key="1">
    <citation type="submission" date="2017-07" db="EMBL/GenBank/DDBJ databases">
        <title>Taro Niue Genome Assembly and Annotation.</title>
        <authorList>
            <person name="Atibalentja N."/>
            <person name="Keating K."/>
            <person name="Fields C.J."/>
        </authorList>
    </citation>
    <scope>NUCLEOTIDE SEQUENCE</scope>
    <source>
        <strain evidence="2">Niue_2</strain>
        <tissue evidence="2">Leaf</tissue>
    </source>
</reference>
<protein>
    <submittedName>
        <fullName evidence="2">Uncharacterized protein</fullName>
    </submittedName>
</protein>
<proteinExistence type="predicted"/>
<dbReference type="PANTHER" id="PTHR33474:SF2">
    <property type="entry name" value="TRANSMEMBRANE PROTEIN"/>
    <property type="match status" value="1"/>
</dbReference>
<feature type="signal peptide" evidence="1">
    <location>
        <begin position="1"/>
        <end position="23"/>
    </location>
</feature>
<comment type="caution">
    <text evidence="2">The sequence shown here is derived from an EMBL/GenBank/DDBJ whole genome shotgun (WGS) entry which is preliminary data.</text>
</comment>
<sequence>MERASLHLVLILLASSLIATLTAVPLPRDQRLFHGLQVPPSLGGVHLDISKEGLLDELIVRGRMDLANNDYTGAGANGKHTPKPPA</sequence>
<name>A0A843VRU3_COLES</name>
<organism evidence="2 3">
    <name type="scientific">Colocasia esculenta</name>
    <name type="common">Wild taro</name>
    <name type="synonym">Arum esculentum</name>
    <dbReference type="NCBI Taxonomy" id="4460"/>
    <lineage>
        <taxon>Eukaryota</taxon>
        <taxon>Viridiplantae</taxon>
        <taxon>Streptophyta</taxon>
        <taxon>Embryophyta</taxon>
        <taxon>Tracheophyta</taxon>
        <taxon>Spermatophyta</taxon>
        <taxon>Magnoliopsida</taxon>
        <taxon>Liliopsida</taxon>
        <taxon>Araceae</taxon>
        <taxon>Aroideae</taxon>
        <taxon>Colocasieae</taxon>
        <taxon>Colocasia</taxon>
    </lineage>
</organism>
<dbReference type="Proteomes" id="UP000652761">
    <property type="component" value="Unassembled WGS sequence"/>
</dbReference>
<dbReference type="PANTHER" id="PTHR33474">
    <property type="entry name" value="TRANSMEMBRANE PROTEIN"/>
    <property type="match status" value="1"/>
</dbReference>
<evidence type="ECO:0000256" key="1">
    <source>
        <dbReference type="SAM" id="SignalP"/>
    </source>
</evidence>
<evidence type="ECO:0000313" key="3">
    <source>
        <dbReference type="Proteomes" id="UP000652761"/>
    </source>
</evidence>
<dbReference type="EMBL" id="NMUH01001615">
    <property type="protein sequence ID" value="MQL93969.1"/>
    <property type="molecule type" value="Genomic_DNA"/>
</dbReference>
<accession>A0A843VRU3</accession>
<evidence type="ECO:0000313" key="2">
    <source>
        <dbReference type="EMBL" id="MQL93969.1"/>
    </source>
</evidence>
<keyword evidence="3" id="KW-1185">Reference proteome</keyword>